<evidence type="ECO:0000256" key="2">
    <source>
        <dbReference type="SAM" id="SignalP"/>
    </source>
</evidence>
<dbReference type="Proteomes" id="UP000001176">
    <property type="component" value="Chromosome"/>
</dbReference>
<evidence type="ECO:0000313" key="3">
    <source>
        <dbReference type="EMBL" id="CAP55403.1"/>
    </source>
</evidence>
<dbReference type="EMBL" id="AM889285">
    <property type="protein sequence ID" value="CAP55403.1"/>
    <property type="molecule type" value="Genomic_DNA"/>
</dbReference>
<evidence type="ECO:0008006" key="5">
    <source>
        <dbReference type="Google" id="ProtNLM"/>
    </source>
</evidence>
<feature type="compositionally biased region" description="Low complexity" evidence="1">
    <location>
        <begin position="236"/>
        <end position="289"/>
    </location>
</feature>
<feature type="compositionally biased region" description="Low complexity" evidence="1">
    <location>
        <begin position="198"/>
        <end position="226"/>
    </location>
</feature>
<name>A9HFS9_GLUDA</name>
<sequence length="329" mass="32680">MPLLLLLACPLLPLAACDDTPPQTAFAPMHYDYLPVLHLNVGTITTVDNGQPGSVPGDISGRAPTPPDQALLRMAADRLMAAGSAGSAVFTIDRASILHMPGGTLEGQMDVHLDVTAANGQRSAYAEAHVHRSFSPGASDDDGNADSPAHLYTLTSQMMKDMNIELEFQIRHHLADWLVDTAGTSAAGAIQQQTLGLPGTTPDMTATPAAATVPAGPAPDSTAPAVAPAPAPAPAAAPAASPDATPAAPAPAPAVSAPPATPPASSGPDAIFPTGAPGGDAASPDPAAPRTLSPQPGYLTLPPGTATAAPATTPATGTPASPADNSNGY</sequence>
<feature type="region of interest" description="Disordered" evidence="1">
    <location>
        <begin position="195"/>
        <end position="329"/>
    </location>
</feature>
<dbReference type="KEGG" id="gdi:GDI1460"/>
<feature type="signal peptide" evidence="2">
    <location>
        <begin position="1"/>
        <end position="15"/>
    </location>
</feature>
<organism evidence="3 4">
    <name type="scientific">Gluconacetobacter diazotrophicus (strain ATCC 49037 / DSM 5601 / CCUG 37298 / CIP 103539 / LMG 7603 / PAl5)</name>
    <dbReference type="NCBI Taxonomy" id="272568"/>
    <lineage>
        <taxon>Bacteria</taxon>
        <taxon>Pseudomonadati</taxon>
        <taxon>Pseudomonadota</taxon>
        <taxon>Alphaproteobacteria</taxon>
        <taxon>Acetobacterales</taxon>
        <taxon>Acetobacteraceae</taxon>
        <taxon>Gluconacetobacter</taxon>
    </lineage>
</organism>
<evidence type="ECO:0000313" key="4">
    <source>
        <dbReference type="Proteomes" id="UP000001176"/>
    </source>
</evidence>
<accession>A9HFS9</accession>
<keyword evidence="4" id="KW-1185">Reference proteome</keyword>
<reference evidence="3 4" key="1">
    <citation type="journal article" date="2009" name="BMC Genomics">
        <title>Complete genome sequence of the sugarcane nitrogen-fixing endophyte Gluconacetobacter diazotrophicus Pal5.</title>
        <authorList>
            <person name="Bertalan M."/>
            <person name="Albano R."/>
            <person name="Padua V."/>
            <person name="Rouws L."/>
            <person name="Rojas C."/>
            <person name="Hemerly A."/>
            <person name="Teixeira K."/>
            <person name="Schwab S."/>
            <person name="Araujo J."/>
            <person name="Oliveira A."/>
            <person name="Franca L."/>
            <person name="Magalhaes V."/>
            <person name="Alqueres S."/>
            <person name="Cardoso A."/>
            <person name="Almeida W."/>
            <person name="Loureiro M.M."/>
            <person name="Nogueira E."/>
            <person name="Cidade D."/>
            <person name="Oliveira D."/>
            <person name="Simao T."/>
            <person name="Macedo J."/>
            <person name="Valadao A."/>
            <person name="Dreschsel M."/>
            <person name="Freitas F."/>
            <person name="Vidal M."/>
            <person name="Guedes H."/>
            <person name="Rodrigues E."/>
            <person name="Meneses C."/>
            <person name="Brioso P."/>
            <person name="Pozzer L."/>
            <person name="Figueiredo D."/>
            <person name="Montano H."/>
            <person name="Junior J."/>
            <person name="Filho G."/>
            <person name="Flores V."/>
            <person name="Ferreira B."/>
            <person name="Branco A."/>
            <person name="Gonzalez P."/>
            <person name="Guillobel H."/>
            <person name="Lemos M."/>
            <person name="Seibel L."/>
            <person name="Macedo J."/>
            <person name="Alves-Ferreira M."/>
            <person name="Sachetto-Martins G."/>
            <person name="Coelho A."/>
            <person name="Santos E."/>
            <person name="Amaral G."/>
            <person name="Neves A."/>
            <person name="Pacheco A.B."/>
            <person name="Carvalho D."/>
            <person name="Lery L."/>
            <person name="Bisch P."/>
            <person name="Rossle S.C."/>
            <person name="Urmenyi T."/>
            <person name="Kruger W.V."/>
            <person name="Martins O."/>
            <person name="Baldani J.I."/>
            <person name="Ferreira P.C."/>
        </authorList>
    </citation>
    <scope>NUCLEOTIDE SEQUENCE [LARGE SCALE GENOMIC DNA]</scope>
    <source>
        <strain evidence="4">ATCC 49037 / DSM 5601 / CCUG 37298 / CIP 103539 / LMG 7603 / PAl5</strain>
    </source>
</reference>
<feature type="compositionally biased region" description="Low complexity" evidence="1">
    <location>
        <begin position="299"/>
        <end position="323"/>
    </location>
</feature>
<protein>
    <recommendedName>
        <fullName evidence="5">Lipoprotein</fullName>
    </recommendedName>
</protein>
<proteinExistence type="predicted"/>
<evidence type="ECO:0000256" key="1">
    <source>
        <dbReference type="SAM" id="MobiDB-lite"/>
    </source>
</evidence>
<dbReference type="AlphaFoldDB" id="A9HFS9"/>
<gene>
    <name evidence="3" type="ordered locus">GDI1460</name>
</gene>
<feature type="chain" id="PRO_5012406802" description="Lipoprotein" evidence="2">
    <location>
        <begin position="16"/>
        <end position="329"/>
    </location>
</feature>
<keyword evidence="2" id="KW-0732">Signal</keyword>